<proteinExistence type="predicted"/>
<feature type="non-terminal residue" evidence="1">
    <location>
        <position position="52"/>
    </location>
</feature>
<dbReference type="EMBL" id="MU155369">
    <property type="protein sequence ID" value="KAF9474626.1"/>
    <property type="molecule type" value="Genomic_DNA"/>
</dbReference>
<dbReference type="Proteomes" id="UP000807469">
    <property type="component" value="Unassembled WGS sequence"/>
</dbReference>
<accession>A0A9P5YT12</accession>
<gene>
    <name evidence="1" type="ORF">BDN70DRAFT_781308</name>
</gene>
<comment type="caution">
    <text evidence="1">The sequence shown here is derived from an EMBL/GenBank/DDBJ whole genome shotgun (WGS) entry which is preliminary data.</text>
</comment>
<feature type="non-terminal residue" evidence="1">
    <location>
        <position position="1"/>
    </location>
</feature>
<sequence length="52" mass="5654">NYTLHHIPIHLADHTIVYSAGIGTVVINLVIGGKDLCAVELSQVLHVPQLRN</sequence>
<evidence type="ECO:0000313" key="2">
    <source>
        <dbReference type="Proteomes" id="UP000807469"/>
    </source>
</evidence>
<evidence type="ECO:0000313" key="1">
    <source>
        <dbReference type="EMBL" id="KAF9474626.1"/>
    </source>
</evidence>
<dbReference type="AlphaFoldDB" id="A0A9P5YT12"/>
<organism evidence="1 2">
    <name type="scientific">Pholiota conissans</name>
    <dbReference type="NCBI Taxonomy" id="109636"/>
    <lineage>
        <taxon>Eukaryota</taxon>
        <taxon>Fungi</taxon>
        <taxon>Dikarya</taxon>
        <taxon>Basidiomycota</taxon>
        <taxon>Agaricomycotina</taxon>
        <taxon>Agaricomycetes</taxon>
        <taxon>Agaricomycetidae</taxon>
        <taxon>Agaricales</taxon>
        <taxon>Agaricineae</taxon>
        <taxon>Strophariaceae</taxon>
        <taxon>Pholiota</taxon>
    </lineage>
</organism>
<name>A0A9P5YT12_9AGAR</name>
<protein>
    <submittedName>
        <fullName evidence="1">Uncharacterized protein</fullName>
    </submittedName>
</protein>
<dbReference type="OrthoDB" id="5598079at2759"/>
<reference evidence="1" key="1">
    <citation type="submission" date="2020-11" db="EMBL/GenBank/DDBJ databases">
        <authorList>
            <consortium name="DOE Joint Genome Institute"/>
            <person name="Ahrendt S."/>
            <person name="Riley R."/>
            <person name="Andreopoulos W."/>
            <person name="Labutti K."/>
            <person name="Pangilinan J."/>
            <person name="Ruiz-Duenas F.J."/>
            <person name="Barrasa J.M."/>
            <person name="Sanchez-Garcia M."/>
            <person name="Camarero S."/>
            <person name="Miyauchi S."/>
            <person name="Serrano A."/>
            <person name="Linde D."/>
            <person name="Babiker R."/>
            <person name="Drula E."/>
            <person name="Ayuso-Fernandez I."/>
            <person name="Pacheco R."/>
            <person name="Padilla G."/>
            <person name="Ferreira P."/>
            <person name="Barriuso J."/>
            <person name="Kellner H."/>
            <person name="Castanera R."/>
            <person name="Alfaro M."/>
            <person name="Ramirez L."/>
            <person name="Pisabarro A.G."/>
            <person name="Kuo A."/>
            <person name="Tritt A."/>
            <person name="Lipzen A."/>
            <person name="He G."/>
            <person name="Yan M."/>
            <person name="Ng V."/>
            <person name="Cullen D."/>
            <person name="Martin F."/>
            <person name="Rosso M.-N."/>
            <person name="Henrissat B."/>
            <person name="Hibbett D."/>
            <person name="Martinez A.T."/>
            <person name="Grigoriev I.V."/>
        </authorList>
    </citation>
    <scope>NUCLEOTIDE SEQUENCE</scope>
    <source>
        <strain evidence="1">CIRM-BRFM 674</strain>
    </source>
</reference>
<keyword evidence="2" id="KW-1185">Reference proteome</keyword>